<dbReference type="Proteomes" id="UP000184335">
    <property type="component" value="Unassembled WGS sequence"/>
</dbReference>
<keyword evidence="2" id="KW-0648">Protein biosynthesis</keyword>
<organism evidence="2 3">
    <name type="scientific">Cruoricaptor ignavus</name>
    <dbReference type="NCBI Taxonomy" id="1118202"/>
    <lineage>
        <taxon>Bacteria</taxon>
        <taxon>Pseudomonadati</taxon>
        <taxon>Bacteroidota</taxon>
        <taxon>Flavobacteriia</taxon>
        <taxon>Flavobacteriales</taxon>
        <taxon>Weeksellaceae</taxon>
        <taxon>Cruoricaptor</taxon>
    </lineage>
</organism>
<evidence type="ECO:0000313" key="3">
    <source>
        <dbReference type="Proteomes" id="UP000184335"/>
    </source>
</evidence>
<keyword evidence="3" id="KW-1185">Reference proteome</keyword>
<keyword evidence="1" id="KW-0175">Coiled coil</keyword>
<evidence type="ECO:0000256" key="1">
    <source>
        <dbReference type="SAM" id="Coils"/>
    </source>
</evidence>
<dbReference type="EMBL" id="FQYI01000004">
    <property type="protein sequence ID" value="SHI74586.1"/>
    <property type="molecule type" value="Genomic_DNA"/>
</dbReference>
<dbReference type="OrthoDB" id="667380at2"/>
<reference evidence="2 3" key="1">
    <citation type="submission" date="2016-11" db="EMBL/GenBank/DDBJ databases">
        <authorList>
            <person name="Jaros S."/>
            <person name="Januszkiewicz K."/>
            <person name="Wedrychowicz H."/>
        </authorList>
    </citation>
    <scope>NUCLEOTIDE SEQUENCE [LARGE SCALE GENOMIC DNA]</scope>
    <source>
        <strain evidence="2 3">DSM 25479</strain>
    </source>
</reference>
<dbReference type="RefSeq" id="WP_073179036.1">
    <property type="nucleotide sequence ID" value="NZ_FQYI01000004.1"/>
</dbReference>
<keyword evidence="2" id="KW-0251">Elongation factor</keyword>
<evidence type="ECO:0000313" key="2">
    <source>
        <dbReference type="EMBL" id="SHI74586.1"/>
    </source>
</evidence>
<dbReference type="STRING" id="1118202.SAMN05443429_10435"/>
<name>A0A1M6DMX8_9FLAO</name>
<dbReference type="AlphaFoldDB" id="A0A1M6DMX8"/>
<feature type="coiled-coil region" evidence="1">
    <location>
        <begin position="4"/>
        <end position="31"/>
    </location>
</feature>
<accession>A0A1M6DMX8</accession>
<protein>
    <submittedName>
        <fullName evidence="2">Transcription elongation factor GreA</fullName>
    </submittedName>
</protein>
<dbReference type="GO" id="GO:0003746">
    <property type="term" value="F:translation elongation factor activity"/>
    <property type="evidence" value="ECO:0007669"/>
    <property type="project" value="UniProtKB-KW"/>
</dbReference>
<gene>
    <name evidence="2" type="ORF">SAMN05443429_10435</name>
</gene>
<sequence>MTRMDIMQALMDEQQQIVERLAKRTDELDNAADLDEDDTIDPEDLSHQDELKQQQFGMEDVLAKANENLAILKSFENQEFTSVEEGSIVNLDEMIVFIGAAIPAVDFNGKKLIGISSDAPLFAGVQGKTVGEKVKLGEKNVEILNIF</sequence>
<proteinExistence type="predicted"/>